<proteinExistence type="predicted"/>
<name>A0A100Y6C7_9ACTN</name>
<sequence>MDTLLISTVSVLLTLIVTAVFHPLASRLSAVSRRITRIKPLTVHVETDPSLVWAGFPNWVPAFVWLPDPPTGTPPEHPTDWHAWARARGGADAAQTVLKVTVTARELASVVIECPKLRHTSGPLGDPPAGCVACCPAGGAAVTPRRIQVDLGLGTTAWVDDGGSPIGPVTLTLSPGETEQFLVFVHAHSGRNEWHLELPVLIDGRRQTVPLKDKGERFVTYGLEGFDEYRWSDGGWERHH</sequence>
<dbReference type="Proteomes" id="UP000054011">
    <property type="component" value="Unassembled WGS sequence"/>
</dbReference>
<evidence type="ECO:0000313" key="1">
    <source>
        <dbReference type="EMBL" id="KUH38476.1"/>
    </source>
</evidence>
<dbReference type="OrthoDB" id="4378235at2"/>
<keyword evidence="2" id="KW-1185">Reference proteome</keyword>
<comment type="caution">
    <text evidence="1">The sequence shown here is derived from an EMBL/GenBank/DDBJ whole genome shotgun (WGS) entry which is preliminary data.</text>
</comment>
<accession>A0A100Y6C7</accession>
<protein>
    <submittedName>
        <fullName evidence="1">Uncharacterized protein</fullName>
    </submittedName>
</protein>
<dbReference type="AlphaFoldDB" id="A0A100Y6C7"/>
<organism evidence="1 2">
    <name type="scientific">Streptomyces kanasensis</name>
    <dbReference type="NCBI Taxonomy" id="936756"/>
    <lineage>
        <taxon>Bacteria</taxon>
        <taxon>Bacillati</taxon>
        <taxon>Actinomycetota</taxon>
        <taxon>Actinomycetes</taxon>
        <taxon>Kitasatosporales</taxon>
        <taxon>Streptomycetaceae</taxon>
        <taxon>Streptomyces</taxon>
    </lineage>
</organism>
<evidence type="ECO:0000313" key="2">
    <source>
        <dbReference type="Proteomes" id="UP000054011"/>
    </source>
</evidence>
<gene>
    <name evidence="1" type="ORF">ATE80_12770</name>
</gene>
<dbReference type="RefSeq" id="WP_058942308.1">
    <property type="nucleotide sequence ID" value="NZ_LNSV01000026.1"/>
</dbReference>
<dbReference type="EMBL" id="LNSV01000026">
    <property type="protein sequence ID" value="KUH38476.1"/>
    <property type="molecule type" value="Genomic_DNA"/>
</dbReference>
<reference evidence="1 2" key="1">
    <citation type="submission" date="2015-11" db="EMBL/GenBank/DDBJ databases">
        <title>Genome-wide analysis reveals the secondary metabolome in Streptomyces kanasensis ZX01.</title>
        <authorList>
            <person name="Zhang G."/>
            <person name="Han L."/>
            <person name="Feng J."/>
            <person name="Zhang X."/>
        </authorList>
    </citation>
    <scope>NUCLEOTIDE SEQUENCE [LARGE SCALE GENOMIC DNA]</scope>
    <source>
        <strain evidence="1 2">ZX01</strain>
    </source>
</reference>